<evidence type="ECO:0000313" key="1">
    <source>
        <dbReference type="EMBL" id="OGG18508.1"/>
    </source>
</evidence>
<name>A0A1F6A1H4_9BACT</name>
<dbReference type="AlphaFoldDB" id="A0A1F6A1H4"/>
<protein>
    <recommendedName>
        <fullName evidence="3">Four helix bundle protein</fullName>
    </recommendedName>
</protein>
<dbReference type="EMBL" id="MFJK01000014">
    <property type="protein sequence ID" value="OGG18508.1"/>
    <property type="molecule type" value="Genomic_DNA"/>
</dbReference>
<dbReference type="STRING" id="1798381.A2721_01835"/>
<dbReference type="PANTHER" id="PTHR38471:SF2">
    <property type="entry name" value="FOUR HELIX BUNDLE PROTEIN"/>
    <property type="match status" value="1"/>
</dbReference>
<dbReference type="PANTHER" id="PTHR38471">
    <property type="entry name" value="FOUR HELIX BUNDLE PROTEIN"/>
    <property type="match status" value="1"/>
</dbReference>
<accession>A0A1F6A1H4</accession>
<dbReference type="SUPFAM" id="SSF158446">
    <property type="entry name" value="IVS-encoded protein-like"/>
    <property type="match status" value="1"/>
</dbReference>
<dbReference type="InterPro" id="IPR012657">
    <property type="entry name" value="23S_rRNA-intervening_sequence"/>
</dbReference>
<organism evidence="1 2">
    <name type="scientific">Candidatus Gottesmanbacteria bacterium RIFCSPHIGHO2_01_FULL_47_48</name>
    <dbReference type="NCBI Taxonomy" id="1798381"/>
    <lineage>
        <taxon>Bacteria</taxon>
        <taxon>Candidatus Gottesmaniibacteriota</taxon>
    </lineage>
</organism>
<dbReference type="InterPro" id="IPR036583">
    <property type="entry name" value="23S_rRNA_IVS_sf"/>
</dbReference>
<evidence type="ECO:0000313" key="2">
    <source>
        <dbReference type="Proteomes" id="UP000177871"/>
    </source>
</evidence>
<dbReference type="CDD" id="cd16377">
    <property type="entry name" value="23S_rRNA_IVP_like"/>
    <property type="match status" value="1"/>
</dbReference>
<dbReference type="Pfam" id="PF05635">
    <property type="entry name" value="23S_rRNA_IVP"/>
    <property type="match status" value="1"/>
</dbReference>
<reference evidence="1 2" key="1">
    <citation type="journal article" date="2016" name="Nat. Commun.">
        <title>Thousands of microbial genomes shed light on interconnected biogeochemical processes in an aquifer system.</title>
        <authorList>
            <person name="Anantharaman K."/>
            <person name="Brown C.T."/>
            <person name="Hug L.A."/>
            <person name="Sharon I."/>
            <person name="Castelle C.J."/>
            <person name="Probst A.J."/>
            <person name="Thomas B.C."/>
            <person name="Singh A."/>
            <person name="Wilkins M.J."/>
            <person name="Karaoz U."/>
            <person name="Brodie E.L."/>
            <person name="Williams K.H."/>
            <person name="Hubbard S.S."/>
            <person name="Banfield J.F."/>
        </authorList>
    </citation>
    <scope>NUCLEOTIDE SEQUENCE [LARGE SCALE GENOMIC DNA]</scope>
</reference>
<proteinExistence type="predicted"/>
<comment type="caution">
    <text evidence="1">The sequence shown here is derived from an EMBL/GenBank/DDBJ whole genome shotgun (WGS) entry which is preliminary data.</text>
</comment>
<gene>
    <name evidence="1" type="ORF">A2721_01835</name>
</gene>
<dbReference type="Gene3D" id="1.20.1440.60">
    <property type="entry name" value="23S rRNA-intervening sequence"/>
    <property type="match status" value="1"/>
</dbReference>
<sequence>MKVTSYKDLIVWQKSIELVVLIYRFTADFPKDELYGLTSQMRRCAVSIPSNIAEGWARKGTGEYINSLSVSDGSAAELDTQLIISQRLMCGEGKLREQCQNLLVEVQKMLPKLIGSLQNRGY</sequence>
<dbReference type="NCBIfam" id="TIGR02436">
    <property type="entry name" value="four helix bundle protein"/>
    <property type="match status" value="1"/>
</dbReference>
<dbReference type="NCBIfam" id="NF008911">
    <property type="entry name" value="PRK12275.1-2"/>
    <property type="match status" value="1"/>
</dbReference>
<dbReference type="Proteomes" id="UP000177871">
    <property type="component" value="Unassembled WGS sequence"/>
</dbReference>
<evidence type="ECO:0008006" key="3">
    <source>
        <dbReference type="Google" id="ProtNLM"/>
    </source>
</evidence>